<feature type="domain" description="ABC3 transporter permease C-terminal" evidence="7">
    <location>
        <begin position="202"/>
        <end position="317"/>
    </location>
</feature>
<dbReference type="Proteomes" id="UP001592528">
    <property type="component" value="Unassembled WGS sequence"/>
</dbReference>
<accession>A0ABV6UNF8</accession>
<evidence type="ECO:0000256" key="5">
    <source>
        <dbReference type="ARBA" id="ARBA00023136"/>
    </source>
</evidence>
<keyword evidence="3 6" id="KW-0812">Transmembrane</keyword>
<evidence type="ECO:0000256" key="2">
    <source>
        <dbReference type="ARBA" id="ARBA00022475"/>
    </source>
</evidence>
<evidence type="ECO:0000256" key="4">
    <source>
        <dbReference type="ARBA" id="ARBA00022989"/>
    </source>
</evidence>
<reference evidence="8 9" key="1">
    <citation type="submission" date="2024-09" db="EMBL/GenBank/DDBJ databases">
        <authorList>
            <person name="Lee S.D."/>
        </authorList>
    </citation>
    <scope>NUCLEOTIDE SEQUENCE [LARGE SCALE GENOMIC DNA]</scope>
    <source>
        <strain evidence="8 9">N1-5</strain>
    </source>
</reference>
<evidence type="ECO:0000313" key="9">
    <source>
        <dbReference type="Proteomes" id="UP001592528"/>
    </source>
</evidence>
<organism evidence="8 9">
    <name type="scientific">Streptacidiphilus cavernicola</name>
    <dbReference type="NCBI Taxonomy" id="3342716"/>
    <lineage>
        <taxon>Bacteria</taxon>
        <taxon>Bacillati</taxon>
        <taxon>Actinomycetota</taxon>
        <taxon>Actinomycetes</taxon>
        <taxon>Kitasatosporales</taxon>
        <taxon>Streptomycetaceae</taxon>
        <taxon>Streptacidiphilus</taxon>
    </lineage>
</organism>
<feature type="transmembrane region" description="Helical" evidence="6">
    <location>
        <begin position="407"/>
        <end position="431"/>
    </location>
</feature>
<evidence type="ECO:0000259" key="7">
    <source>
        <dbReference type="Pfam" id="PF02687"/>
    </source>
</evidence>
<sequence length="779" mass="80393">MTRSSRRADLLLGLRLAVGGGRDGWSRLLLTAVAAALGVALLLLGAAIPGIDQHRNERIYVQNDTFTGSAIATRTDRTALIAEAGTAFRGQDIRGRLVQPEGANTPAPPGLTQYPPVGSMAVSPALERLLRSPGSELLRERLPYPVTAIIGEAGLLGPAQLSYVLTSDHLSTAGGAVRIDRYGARAPHEPMRPILILLSLVGMVVLLAPVGVFLASAARFGSERRDRRLAALRLAGADRGTTRWIAAGESLAGALLGAVLGVGFYLAGRQLAGRFTFGSLSVFPQDITVQPLVAVPVLLAVPVLSVAATLLSLRRIAVEPLGVVRRQGGARRRLWWRLALPVLGLLVLLFAVRSPEGINQGRSLALVAGALVLLLVGSTALLPWLVDSATRRAPGGGLPWQLAVRRLQLATGPATTAVNGIVVAVAGAIALQSLFLGVSDSYYGPSGAPAARQQDTVAATVRIPGSLQAGADATALRRSPGVRSAVGYVSLYLAADGGNGASTDALVADCATLRTLAALPHCTDGEVFDVEANAPDAGTYRPVSTGTELSTLDPGGRSRTWRVPAGRSTVTLLGAPAAPGTMPGPLAYGGLMITPAAAPAAFVAAEPATLKLSLDPGVADVRDQLRTSAALLSPQATVVFPDDPTPNPQFHSLSQALAAGIAVTLLLIAGSLLVGQLERLREQNRVLAVLYAFGTRRRILALSVLLQSALPMALGLLVALCGGLAAGAALLRLGGLPIGFDWSAVATMCAAGAAAVLLTTLLSLPVLLRTMRPAGLRFE</sequence>
<feature type="transmembrane region" description="Helical" evidence="6">
    <location>
        <begin position="656"/>
        <end position="678"/>
    </location>
</feature>
<dbReference type="InterPro" id="IPR003838">
    <property type="entry name" value="ABC3_permease_C"/>
</dbReference>
<dbReference type="Pfam" id="PF02687">
    <property type="entry name" value="FtsX"/>
    <property type="match status" value="2"/>
</dbReference>
<feature type="domain" description="ABC3 transporter permease C-terminal" evidence="7">
    <location>
        <begin position="661"/>
        <end position="768"/>
    </location>
</feature>
<keyword evidence="4 6" id="KW-1133">Transmembrane helix</keyword>
<evidence type="ECO:0000313" key="8">
    <source>
        <dbReference type="EMBL" id="MFC1402988.1"/>
    </source>
</evidence>
<gene>
    <name evidence="8" type="ORF">ACEZDJ_16990</name>
</gene>
<keyword evidence="2" id="KW-1003">Cell membrane</keyword>
<proteinExistence type="predicted"/>
<dbReference type="RefSeq" id="WP_030249169.1">
    <property type="nucleotide sequence ID" value="NZ_JBHEZZ010000008.1"/>
</dbReference>
<evidence type="ECO:0000256" key="6">
    <source>
        <dbReference type="SAM" id="Phobius"/>
    </source>
</evidence>
<keyword evidence="5 6" id="KW-0472">Membrane</keyword>
<keyword evidence="9" id="KW-1185">Reference proteome</keyword>
<feature type="transmembrane region" description="Helical" evidence="6">
    <location>
        <begin position="28"/>
        <end position="48"/>
    </location>
</feature>
<feature type="transmembrane region" description="Helical" evidence="6">
    <location>
        <begin position="334"/>
        <end position="352"/>
    </location>
</feature>
<feature type="transmembrane region" description="Helical" evidence="6">
    <location>
        <begin position="742"/>
        <end position="768"/>
    </location>
</feature>
<evidence type="ECO:0000256" key="1">
    <source>
        <dbReference type="ARBA" id="ARBA00004651"/>
    </source>
</evidence>
<comment type="subcellular location">
    <subcellularLocation>
        <location evidence="1">Cell membrane</location>
        <topology evidence="1">Multi-pass membrane protein</topology>
    </subcellularLocation>
</comment>
<feature type="transmembrane region" description="Helical" evidence="6">
    <location>
        <begin position="287"/>
        <end position="313"/>
    </location>
</feature>
<evidence type="ECO:0000256" key="3">
    <source>
        <dbReference type="ARBA" id="ARBA00022692"/>
    </source>
</evidence>
<comment type="caution">
    <text evidence="8">The sequence shown here is derived from an EMBL/GenBank/DDBJ whole genome shotgun (WGS) entry which is preliminary data.</text>
</comment>
<name>A0ABV6UNF8_9ACTN</name>
<protein>
    <submittedName>
        <fullName evidence="8">FtsX-like permease family protein</fullName>
    </submittedName>
</protein>
<feature type="transmembrane region" description="Helical" evidence="6">
    <location>
        <begin position="244"/>
        <end position="267"/>
    </location>
</feature>
<feature type="transmembrane region" description="Helical" evidence="6">
    <location>
        <begin position="364"/>
        <end position="386"/>
    </location>
</feature>
<feature type="transmembrane region" description="Helical" evidence="6">
    <location>
        <begin position="194"/>
        <end position="218"/>
    </location>
</feature>
<dbReference type="EMBL" id="JBHEZZ010000008">
    <property type="protein sequence ID" value="MFC1402988.1"/>
    <property type="molecule type" value="Genomic_DNA"/>
</dbReference>
<feature type="transmembrane region" description="Helical" evidence="6">
    <location>
        <begin position="699"/>
        <end position="730"/>
    </location>
</feature>